<proteinExistence type="predicted"/>
<evidence type="ECO:0000313" key="2">
    <source>
        <dbReference type="EMBL" id="ORD93894.1"/>
    </source>
</evidence>
<sequence length="277" mass="32612">MYKQKTYVYGKVYKGIYLIFFLISLIKQKRVTNIVTGFVQWLLAKSHFPGASKPFNFILVKLNDCLNWTMKLEQLIIEENSAMFRRLSRVIYSNAFVQYLYTTIPTALSNNVVFSRIINALFMLMIRSKLLLFKGKAKVAEKLEELYTAASETPNSRIQRKIYAFLSMVFYSMSTRHVMYIWYGWLKLESLTIYSAIGLAIFGCNRFLLVDIYVFLSGFMHLYESTQIYYEIPENLNRAAELNEFLKKITFKKIYNTNKRANSMPDLTDNRSATRYY</sequence>
<feature type="transmembrane region" description="Helical" evidence="1">
    <location>
        <begin position="6"/>
        <end position="26"/>
    </location>
</feature>
<keyword evidence="1" id="KW-1133">Transmembrane helix</keyword>
<protein>
    <submittedName>
        <fullName evidence="2">Uncharacterized protein</fullName>
    </submittedName>
</protein>
<dbReference type="Proteomes" id="UP000192639">
    <property type="component" value="Unassembled WGS sequence"/>
</dbReference>
<reference evidence="2 3" key="1">
    <citation type="journal article" date="2017" name="Environ. Microbiol.">
        <title>Decay of the glycolytic pathway and adaptation to intranuclear parasitism within Enterocytozoonidae microsporidia.</title>
        <authorList>
            <person name="Wiredu Boakye D."/>
            <person name="Jaroenlak P."/>
            <person name="Prachumwat A."/>
            <person name="Williams T.A."/>
            <person name="Bateman K.S."/>
            <person name="Itsathitphaisarn O."/>
            <person name="Sritunyalucksana K."/>
            <person name="Paszkiewicz K.H."/>
            <person name="Moore K.A."/>
            <person name="Stentiford G.D."/>
            <person name="Williams B.A."/>
        </authorList>
    </citation>
    <scope>NUCLEOTIDE SEQUENCE [LARGE SCALE GENOMIC DNA]</scope>
    <source>
        <strain evidence="2 3">GB1</strain>
    </source>
</reference>
<accession>A0A1Y1S7B4</accession>
<dbReference type="AlphaFoldDB" id="A0A1Y1S7B4"/>
<keyword evidence="3" id="KW-1185">Reference proteome</keyword>
<dbReference type="EMBL" id="LWDP01000041">
    <property type="protein sequence ID" value="ORD93894.1"/>
    <property type="molecule type" value="Genomic_DNA"/>
</dbReference>
<evidence type="ECO:0000256" key="1">
    <source>
        <dbReference type="SAM" id="Phobius"/>
    </source>
</evidence>
<keyword evidence="1" id="KW-0472">Membrane</keyword>
<evidence type="ECO:0000313" key="3">
    <source>
        <dbReference type="Proteomes" id="UP000192639"/>
    </source>
</evidence>
<organism evidence="2 3">
    <name type="scientific">Enterospora canceri</name>
    <dbReference type="NCBI Taxonomy" id="1081671"/>
    <lineage>
        <taxon>Eukaryota</taxon>
        <taxon>Fungi</taxon>
        <taxon>Fungi incertae sedis</taxon>
        <taxon>Microsporidia</taxon>
        <taxon>Enterocytozoonidae</taxon>
        <taxon>Enterospora</taxon>
    </lineage>
</organism>
<dbReference type="OrthoDB" id="10617279at2759"/>
<comment type="caution">
    <text evidence="2">The sequence shown here is derived from an EMBL/GenBank/DDBJ whole genome shotgun (WGS) entry which is preliminary data.</text>
</comment>
<feature type="transmembrane region" description="Helical" evidence="1">
    <location>
        <begin position="162"/>
        <end position="185"/>
    </location>
</feature>
<dbReference type="VEuPathDB" id="MicrosporidiaDB:ECANGB1_1417"/>
<feature type="transmembrane region" description="Helical" evidence="1">
    <location>
        <begin position="191"/>
        <end position="216"/>
    </location>
</feature>
<feature type="transmembrane region" description="Helical" evidence="1">
    <location>
        <begin position="90"/>
        <end position="108"/>
    </location>
</feature>
<gene>
    <name evidence="2" type="ORF">ECANGB1_1417</name>
</gene>
<name>A0A1Y1S7B4_9MICR</name>
<keyword evidence="1" id="KW-0812">Transmembrane</keyword>